<evidence type="ECO:0000313" key="4">
    <source>
        <dbReference type="Proteomes" id="UP000041254"/>
    </source>
</evidence>
<dbReference type="Proteomes" id="UP000041254">
    <property type="component" value="Unassembled WGS sequence"/>
</dbReference>
<feature type="coiled-coil region" evidence="1">
    <location>
        <begin position="29"/>
        <end position="56"/>
    </location>
</feature>
<dbReference type="InParanoid" id="A0A0G4GG81"/>
<organism evidence="3 4">
    <name type="scientific">Vitrella brassicaformis (strain CCMP3155)</name>
    <dbReference type="NCBI Taxonomy" id="1169540"/>
    <lineage>
        <taxon>Eukaryota</taxon>
        <taxon>Sar</taxon>
        <taxon>Alveolata</taxon>
        <taxon>Colpodellida</taxon>
        <taxon>Vitrellaceae</taxon>
        <taxon>Vitrella</taxon>
    </lineage>
</organism>
<proteinExistence type="predicted"/>
<evidence type="ECO:0008006" key="5">
    <source>
        <dbReference type="Google" id="ProtNLM"/>
    </source>
</evidence>
<name>A0A0G4GG81_VITBC</name>
<accession>A0A0G4GG81</accession>
<keyword evidence="4" id="KW-1185">Reference proteome</keyword>
<keyword evidence="2" id="KW-0732">Signal</keyword>
<protein>
    <recommendedName>
        <fullName evidence="5">Glycine zipper 2TM domain-containing protein</fullName>
    </recommendedName>
</protein>
<dbReference type="EMBL" id="CDMY01000656">
    <property type="protein sequence ID" value="CEM28623.1"/>
    <property type="molecule type" value="Genomic_DNA"/>
</dbReference>
<gene>
    <name evidence="3" type="ORF">Vbra_17732</name>
</gene>
<feature type="signal peptide" evidence="2">
    <location>
        <begin position="1"/>
        <end position="22"/>
    </location>
</feature>
<evidence type="ECO:0000256" key="2">
    <source>
        <dbReference type="SAM" id="SignalP"/>
    </source>
</evidence>
<reference evidence="3 4" key="1">
    <citation type="submission" date="2014-11" db="EMBL/GenBank/DDBJ databases">
        <authorList>
            <person name="Zhu J."/>
            <person name="Qi W."/>
            <person name="Song R."/>
        </authorList>
    </citation>
    <scope>NUCLEOTIDE SEQUENCE [LARGE SCALE GENOMIC DNA]</scope>
</reference>
<dbReference type="VEuPathDB" id="CryptoDB:Vbra_17732"/>
<feature type="chain" id="PRO_5005190131" description="Glycine zipper 2TM domain-containing protein" evidence="2">
    <location>
        <begin position="23"/>
        <end position="147"/>
    </location>
</feature>
<evidence type="ECO:0000256" key="1">
    <source>
        <dbReference type="SAM" id="Coils"/>
    </source>
</evidence>
<sequence length="147" mass="15866">MAGRMLDAVFLLVIIASFEVLAVQSDITKAMILREVQELKQQSSQLDENFKLATAAQDAIIRQVHSNKRHYGAESGAVSGLVGGAILSAVLENLKAQLAGPPGQAITTGIGAGIGLEGLQFAKERIRKMHLRITHRAEELERIALQQ</sequence>
<dbReference type="AlphaFoldDB" id="A0A0G4GG81"/>
<evidence type="ECO:0000313" key="3">
    <source>
        <dbReference type="EMBL" id="CEM28623.1"/>
    </source>
</evidence>
<keyword evidence="1" id="KW-0175">Coiled coil</keyword>